<reference evidence="3" key="1">
    <citation type="journal article" date="2019" name="Int. J. Syst. Evol. Microbiol.">
        <title>The Global Catalogue of Microorganisms (GCM) 10K type strain sequencing project: providing services to taxonomists for standard genome sequencing and annotation.</title>
        <authorList>
            <consortium name="The Broad Institute Genomics Platform"/>
            <consortium name="The Broad Institute Genome Sequencing Center for Infectious Disease"/>
            <person name="Wu L."/>
            <person name="Ma J."/>
        </authorList>
    </citation>
    <scope>NUCLEOTIDE SEQUENCE [LARGE SCALE GENOMIC DNA]</scope>
    <source>
        <strain evidence="3">CCUG 61948</strain>
    </source>
</reference>
<gene>
    <name evidence="2" type="ORF">ACFQZJ_01765</name>
</gene>
<dbReference type="InterPro" id="IPR002686">
    <property type="entry name" value="Transposase_17"/>
</dbReference>
<comment type="caution">
    <text evidence="2">The sequence shown here is derived from an EMBL/GenBank/DDBJ whole genome shotgun (WGS) entry which is preliminary data.</text>
</comment>
<sequence>MTKFNNKYRIESNRLKGWNYGSNALYFVTICCKNRKCFFGSISEKKMILSEEGKIAEKFWLEIPEHFSFAILHNHIIMPNHMHAIIEINKTNTDNAQETNLGASPIKKISPRTKSASLKWKPGILGVILNQYKRICTINARKINPDFGWQANYHEHIIRDQRAYKNIFNYITNNPFKWKEDTFNQR</sequence>
<dbReference type="RefSeq" id="WP_379931847.1">
    <property type="nucleotide sequence ID" value="NZ_JBHTHY010000003.1"/>
</dbReference>
<dbReference type="InterPro" id="IPR052715">
    <property type="entry name" value="RAYT_transposase"/>
</dbReference>
<dbReference type="PANTHER" id="PTHR36966">
    <property type="entry name" value="REP-ASSOCIATED TYROSINE TRANSPOSASE"/>
    <property type="match status" value="1"/>
</dbReference>
<organism evidence="2 3">
    <name type="scientific">Maribacter chungangensis</name>
    <dbReference type="NCBI Taxonomy" id="1069117"/>
    <lineage>
        <taxon>Bacteria</taxon>
        <taxon>Pseudomonadati</taxon>
        <taxon>Bacteroidota</taxon>
        <taxon>Flavobacteriia</taxon>
        <taxon>Flavobacteriales</taxon>
        <taxon>Flavobacteriaceae</taxon>
        <taxon>Maribacter</taxon>
    </lineage>
</organism>
<dbReference type="InterPro" id="IPR036515">
    <property type="entry name" value="Transposase_17_sf"/>
</dbReference>
<dbReference type="SUPFAM" id="SSF143422">
    <property type="entry name" value="Transposase IS200-like"/>
    <property type="match status" value="1"/>
</dbReference>
<feature type="domain" description="Transposase IS200-like" evidence="1">
    <location>
        <begin position="21"/>
        <end position="174"/>
    </location>
</feature>
<keyword evidence="3" id="KW-1185">Reference proteome</keyword>
<evidence type="ECO:0000313" key="2">
    <source>
        <dbReference type="EMBL" id="MFD0796171.1"/>
    </source>
</evidence>
<dbReference type="Proteomes" id="UP001597012">
    <property type="component" value="Unassembled WGS sequence"/>
</dbReference>
<name>A0ABW3B085_9FLAO</name>
<dbReference type="PANTHER" id="PTHR36966:SF1">
    <property type="entry name" value="REP-ASSOCIATED TYROSINE TRANSPOSASE"/>
    <property type="match status" value="1"/>
</dbReference>
<evidence type="ECO:0000313" key="3">
    <source>
        <dbReference type="Proteomes" id="UP001597012"/>
    </source>
</evidence>
<dbReference type="SMART" id="SM01321">
    <property type="entry name" value="Y1_Tnp"/>
    <property type="match status" value="1"/>
</dbReference>
<dbReference type="EMBL" id="JBHTHY010000003">
    <property type="protein sequence ID" value="MFD0796171.1"/>
    <property type="molecule type" value="Genomic_DNA"/>
</dbReference>
<accession>A0ABW3B085</accession>
<proteinExistence type="predicted"/>
<dbReference type="Gene3D" id="3.30.70.1290">
    <property type="entry name" value="Transposase IS200-like"/>
    <property type="match status" value="1"/>
</dbReference>
<evidence type="ECO:0000259" key="1">
    <source>
        <dbReference type="SMART" id="SM01321"/>
    </source>
</evidence>
<protein>
    <submittedName>
        <fullName evidence="2">Transposase</fullName>
    </submittedName>
</protein>